<feature type="compositionally biased region" description="Low complexity" evidence="1">
    <location>
        <begin position="176"/>
        <end position="185"/>
    </location>
</feature>
<accession>A0A6S6PMT6</accession>
<organism evidence="2 3">
    <name type="scientific">Acetobacter aceti</name>
    <dbReference type="NCBI Taxonomy" id="435"/>
    <lineage>
        <taxon>Bacteria</taxon>
        <taxon>Pseudomonadati</taxon>
        <taxon>Pseudomonadota</taxon>
        <taxon>Alphaproteobacteria</taxon>
        <taxon>Acetobacterales</taxon>
        <taxon>Acetobacteraceae</taxon>
        <taxon>Acetobacter</taxon>
        <taxon>Acetobacter subgen. Acetobacter</taxon>
    </lineage>
</organism>
<dbReference type="EMBL" id="AP023326">
    <property type="protein sequence ID" value="BCI68001.1"/>
    <property type="molecule type" value="Genomic_DNA"/>
</dbReference>
<dbReference type="Proteomes" id="UP000515220">
    <property type="component" value="Chromosome"/>
</dbReference>
<reference evidence="2 3" key="1">
    <citation type="submission" date="2020-07" db="EMBL/GenBank/DDBJ databases">
        <title>Complete Genome Sequence of an acetic acid bacterium, Acetobacter aceti JCM20276.</title>
        <authorList>
            <person name="Hirose Y."/>
            <person name="Mihara H."/>
        </authorList>
    </citation>
    <scope>NUCLEOTIDE SEQUENCE [LARGE SCALE GENOMIC DNA]</scope>
    <source>
        <strain evidence="2 3">JCM20276</strain>
    </source>
</reference>
<dbReference type="RefSeq" id="WP_232091694.1">
    <property type="nucleotide sequence ID" value="NZ_AP023326.1"/>
</dbReference>
<protein>
    <submittedName>
        <fullName evidence="2">Uncharacterized protein</fullName>
    </submittedName>
</protein>
<evidence type="ECO:0000256" key="1">
    <source>
        <dbReference type="SAM" id="MobiDB-lite"/>
    </source>
</evidence>
<dbReference type="AlphaFoldDB" id="A0A6S6PMT6"/>
<feature type="region of interest" description="Disordered" evidence="1">
    <location>
        <begin position="75"/>
        <end position="96"/>
    </location>
</feature>
<gene>
    <name evidence="2" type="ORF">AAJCM20276_26250</name>
</gene>
<proteinExistence type="predicted"/>
<name>A0A6S6PMT6_ACEAC</name>
<sequence>MTMLSPAAMKSALSLKGPFRVVLEKASTGLALAALLATPVLFSPAVAASHTPRHKAATQHADPTDLSSGKIAPATTARSLESQEGAPPPPDGYEPVEDIDETIVSHYSLDVRKTPHGEPLPSIEAQQIPRDADNGATQFDVFGVPVKFIAPVAAPYNAPFTYHTYAGQSGRGGDAVGSAGAAGEP</sequence>
<feature type="region of interest" description="Disordered" evidence="1">
    <location>
        <begin position="165"/>
        <end position="185"/>
    </location>
</feature>
<evidence type="ECO:0000313" key="3">
    <source>
        <dbReference type="Proteomes" id="UP000515220"/>
    </source>
</evidence>
<evidence type="ECO:0000313" key="2">
    <source>
        <dbReference type="EMBL" id="BCI68001.1"/>
    </source>
</evidence>